<keyword evidence="2" id="KW-1185">Reference proteome</keyword>
<gene>
    <name evidence="1" type="ORF">GPUH_LOCUS24889</name>
</gene>
<proteinExistence type="predicted"/>
<evidence type="ECO:0000313" key="1">
    <source>
        <dbReference type="EMBL" id="VDN43470.1"/>
    </source>
</evidence>
<organism evidence="3">
    <name type="scientific">Gongylonema pulchrum</name>
    <dbReference type="NCBI Taxonomy" id="637853"/>
    <lineage>
        <taxon>Eukaryota</taxon>
        <taxon>Metazoa</taxon>
        <taxon>Ecdysozoa</taxon>
        <taxon>Nematoda</taxon>
        <taxon>Chromadorea</taxon>
        <taxon>Rhabditida</taxon>
        <taxon>Spirurina</taxon>
        <taxon>Spiruromorpha</taxon>
        <taxon>Spiruroidea</taxon>
        <taxon>Gongylonematidae</taxon>
        <taxon>Gongylonema</taxon>
    </lineage>
</organism>
<name>A0A183EV99_9BILA</name>
<evidence type="ECO:0000313" key="2">
    <source>
        <dbReference type="Proteomes" id="UP000271098"/>
    </source>
</evidence>
<dbReference type="WBParaSite" id="GPUH_0002492001-mRNA-1">
    <property type="protein sequence ID" value="GPUH_0002492001-mRNA-1"/>
    <property type="gene ID" value="GPUH_0002492001"/>
</dbReference>
<dbReference type="Proteomes" id="UP000271098">
    <property type="component" value="Unassembled WGS sequence"/>
</dbReference>
<reference evidence="1 2" key="2">
    <citation type="submission" date="2018-11" db="EMBL/GenBank/DDBJ databases">
        <authorList>
            <consortium name="Pathogen Informatics"/>
        </authorList>
    </citation>
    <scope>NUCLEOTIDE SEQUENCE [LARGE SCALE GENOMIC DNA]</scope>
</reference>
<protein>
    <submittedName>
        <fullName evidence="1 3">Uncharacterized protein</fullName>
    </submittedName>
</protein>
<sequence length="110" mass="12396">MQKRQESGDALSTPTPSSTAFLKIALFEKPSQFNVRDVPPAAAPISFTQQQLQQLQQLQQQLPQLYQVSNDGGQRRSVIAKQKWTDEVPQKKYGFLPKKYGVGICLLSYL</sequence>
<dbReference type="EMBL" id="UYRT01102891">
    <property type="protein sequence ID" value="VDN43470.1"/>
    <property type="molecule type" value="Genomic_DNA"/>
</dbReference>
<evidence type="ECO:0000313" key="3">
    <source>
        <dbReference type="WBParaSite" id="GPUH_0002492001-mRNA-1"/>
    </source>
</evidence>
<accession>A0A183EV99</accession>
<dbReference type="AlphaFoldDB" id="A0A183EV99"/>
<reference evidence="3" key="1">
    <citation type="submission" date="2016-06" db="UniProtKB">
        <authorList>
            <consortium name="WormBaseParasite"/>
        </authorList>
    </citation>
    <scope>IDENTIFICATION</scope>
</reference>